<keyword evidence="4" id="KW-1185">Reference proteome</keyword>
<reference evidence="3 4" key="1">
    <citation type="submission" date="2021-01" db="EMBL/GenBank/DDBJ databases">
        <title>Piscinibacter sp. Jin2 Genome sequencing and assembly.</title>
        <authorList>
            <person name="Kim I."/>
        </authorList>
    </citation>
    <scope>NUCLEOTIDE SEQUENCE [LARGE SCALE GENOMIC DNA]</scope>
    <source>
        <strain evidence="3 4">Jin2</strain>
    </source>
</reference>
<accession>A0A9X0XF41</accession>
<dbReference type="PRINTS" id="PR00081">
    <property type="entry name" value="GDHRDH"/>
</dbReference>
<evidence type="ECO:0000313" key="4">
    <source>
        <dbReference type="Proteomes" id="UP000643207"/>
    </source>
</evidence>
<comment type="similarity">
    <text evidence="1">Belongs to the short-chain dehydrogenases/reductases (SDR) family.</text>
</comment>
<dbReference type="PANTHER" id="PTHR43639:SF1">
    <property type="entry name" value="SHORT-CHAIN DEHYDROGENASE_REDUCTASE FAMILY PROTEIN"/>
    <property type="match status" value="1"/>
</dbReference>
<dbReference type="InterPro" id="IPR002347">
    <property type="entry name" value="SDR_fam"/>
</dbReference>
<dbReference type="NCBIfam" id="NF006597">
    <property type="entry name" value="PRK09134.1"/>
    <property type="match status" value="1"/>
</dbReference>
<dbReference type="GO" id="GO:0016491">
    <property type="term" value="F:oxidoreductase activity"/>
    <property type="evidence" value="ECO:0007669"/>
    <property type="project" value="UniProtKB-KW"/>
</dbReference>
<evidence type="ECO:0000256" key="1">
    <source>
        <dbReference type="ARBA" id="ARBA00006484"/>
    </source>
</evidence>
<dbReference type="AlphaFoldDB" id="A0A9X0XF41"/>
<keyword evidence="2" id="KW-0560">Oxidoreductase</keyword>
<evidence type="ECO:0000313" key="3">
    <source>
        <dbReference type="EMBL" id="MBL0720790.1"/>
    </source>
</evidence>
<dbReference type="RefSeq" id="WP_201827511.1">
    <property type="nucleotide sequence ID" value="NZ_JAERRA010000002.1"/>
</dbReference>
<name>A0A9X0XF41_9BURK</name>
<dbReference type="InterPro" id="IPR036291">
    <property type="entry name" value="NAD(P)-bd_dom_sf"/>
</dbReference>
<evidence type="ECO:0000256" key="2">
    <source>
        <dbReference type="ARBA" id="ARBA00023002"/>
    </source>
</evidence>
<dbReference type="SUPFAM" id="SSF51735">
    <property type="entry name" value="NAD(P)-binding Rossmann-fold domains"/>
    <property type="match status" value="1"/>
</dbReference>
<protein>
    <submittedName>
        <fullName evidence="3">SDR family oxidoreductase</fullName>
    </submittedName>
</protein>
<organism evidence="3 4">
    <name type="scientific">Aquariibacter lacus</name>
    <dbReference type="NCBI Taxonomy" id="2801332"/>
    <lineage>
        <taxon>Bacteria</taxon>
        <taxon>Pseudomonadati</taxon>
        <taxon>Pseudomonadota</taxon>
        <taxon>Betaproteobacteria</taxon>
        <taxon>Burkholderiales</taxon>
        <taxon>Sphaerotilaceae</taxon>
        <taxon>Aquariibacter</taxon>
    </lineage>
</organism>
<comment type="caution">
    <text evidence="3">The sequence shown here is derived from an EMBL/GenBank/DDBJ whole genome shotgun (WGS) entry which is preliminary data.</text>
</comment>
<dbReference type="Pfam" id="PF13561">
    <property type="entry name" value="adh_short_C2"/>
    <property type="match status" value="1"/>
</dbReference>
<dbReference type="EMBL" id="JAERRA010000002">
    <property type="protein sequence ID" value="MBL0720790.1"/>
    <property type="molecule type" value="Genomic_DNA"/>
</dbReference>
<gene>
    <name evidence="3" type="ORF">JI742_12925</name>
</gene>
<dbReference type="PANTHER" id="PTHR43639">
    <property type="entry name" value="OXIDOREDUCTASE, SHORT-CHAIN DEHYDROGENASE/REDUCTASE FAMILY (AFU_ORTHOLOGUE AFUA_5G02870)"/>
    <property type="match status" value="1"/>
</dbReference>
<sequence length="298" mass="31588">MHPFAATLHTQQLAAERPVALITGGARRLGRSIALALARAGHDIALHHRGPDPAGADEALAELRALGVRAEAFIAELHDEAATVALLPRVIDRLGRIDVVVHNASRFRHDTVASFGYAELEGHARVNTGAAIVLARGLHTHLRQRAELLRTTEPAAPPPRGCMVHLLDQKLWNPNPDHLSYTLSKAALEAATTVLAQALAPEVRVVGVAPGVTLPSGPMTLGEFEQAHRMTPLGRSSGAEDIAEAVVYLARARAVTGTTLLVDGGQHLSAQPRDVIFLVRGEANPHPPATPMGDEVDA</sequence>
<proteinExistence type="inferred from homology"/>
<dbReference type="Proteomes" id="UP000643207">
    <property type="component" value="Unassembled WGS sequence"/>
</dbReference>
<dbReference type="Gene3D" id="3.40.50.720">
    <property type="entry name" value="NAD(P)-binding Rossmann-like Domain"/>
    <property type="match status" value="1"/>
</dbReference>